<sequence>MLENDVFYGEDQDYTNGVKFIWIPDENSQTPEWALNSARFIPWFPQAGKVQHGYAFGQSMFTPSDITIVDPPEGERPYAGWLYAAIGLASEKNQQLDQVSLMIGVIGPAALAQETQTFVHDVTGSDKPMGWDTQLSNEIGLVISHKHSWRELLSYDLLHNKIDVSPYVGTALGNVFTYANAGFTLRYGKDLPNDYGPPRLQPGMPSGVDFSLNSPHLGWYLFAGVEGRAVVRNIFLDGNSFVDSRSVEKFPFVGDFQFGFVIDWKNIRLSYTHVLRTEEYRTQQVNNDFGALTIGVKF</sequence>
<dbReference type="Pfam" id="PF09982">
    <property type="entry name" value="LpxR"/>
    <property type="match status" value="1"/>
</dbReference>
<organism evidence="1 2">
    <name type="scientific">Thiomicrorhabdus lithotrophica</name>
    <dbReference type="NCBI Taxonomy" id="2949997"/>
    <lineage>
        <taxon>Bacteria</taxon>
        <taxon>Pseudomonadati</taxon>
        <taxon>Pseudomonadota</taxon>
        <taxon>Gammaproteobacteria</taxon>
        <taxon>Thiotrichales</taxon>
        <taxon>Piscirickettsiaceae</taxon>
        <taxon>Thiomicrorhabdus</taxon>
    </lineage>
</organism>
<dbReference type="Gene3D" id="2.40.128.140">
    <property type="entry name" value="Outer membrane protein"/>
    <property type="match status" value="1"/>
</dbReference>
<evidence type="ECO:0000313" key="2">
    <source>
        <dbReference type="Proteomes" id="UP001222275"/>
    </source>
</evidence>
<dbReference type="InterPro" id="IPR037107">
    <property type="entry name" value="Put_OMP_sf"/>
</dbReference>
<reference evidence="1 2" key="1">
    <citation type="submission" date="2022-06" db="EMBL/GenBank/DDBJ databases">
        <title>Thiomicrohabdus sp. nov, an obligately chemolithoautotrophic, sulfur-oxidizing bacterium isolated from beach of Guanyin Mountain. Amoy.</title>
        <authorList>
            <person name="Zhu H."/>
        </authorList>
    </citation>
    <scope>NUCLEOTIDE SEQUENCE [LARGE SCALE GENOMIC DNA]</scope>
    <source>
        <strain evidence="1 2">XGS-01</strain>
    </source>
</reference>
<dbReference type="Proteomes" id="UP001222275">
    <property type="component" value="Chromosome"/>
</dbReference>
<accession>A0ABY8C9I6</accession>
<protein>
    <submittedName>
        <fullName evidence="1">Lipid A deacylase LpxR family protein</fullName>
    </submittedName>
</protein>
<dbReference type="InterPro" id="IPR018707">
    <property type="entry name" value="LpxR"/>
</dbReference>
<gene>
    <name evidence="1" type="ORF">NR989_11600</name>
</gene>
<keyword evidence="2" id="KW-1185">Reference proteome</keyword>
<dbReference type="EMBL" id="CP102381">
    <property type="protein sequence ID" value="WEJ62636.1"/>
    <property type="molecule type" value="Genomic_DNA"/>
</dbReference>
<evidence type="ECO:0000313" key="1">
    <source>
        <dbReference type="EMBL" id="WEJ62636.1"/>
    </source>
</evidence>
<proteinExistence type="predicted"/>
<name>A0ABY8C9I6_9GAMM</name>